<reference evidence="2" key="1">
    <citation type="submission" date="2022-08" db="UniProtKB">
        <authorList>
            <consortium name="EnsemblMetazoa"/>
        </authorList>
    </citation>
    <scope>IDENTIFICATION</scope>
    <source>
        <strain evidence="2">Israel</strain>
    </source>
</reference>
<feature type="region of interest" description="Disordered" evidence="1">
    <location>
        <begin position="131"/>
        <end position="221"/>
    </location>
</feature>
<dbReference type="EMBL" id="AJVK01017511">
    <property type="status" value="NOT_ANNOTATED_CDS"/>
    <property type="molecule type" value="Genomic_DNA"/>
</dbReference>
<dbReference type="EnsemblMetazoa" id="PPAI010001-RA">
    <property type="protein sequence ID" value="PPAI010001-PA"/>
    <property type="gene ID" value="PPAI010001"/>
</dbReference>
<protein>
    <submittedName>
        <fullName evidence="2">Uncharacterized protein</fullName>
    </submittedName>
</protein>
<dbReference type="VEuPathDB" id="VectorBase:PPAI010001"/>
<dbReference type="Proteomes" id="UP000092462">
    <property type="component" value="Unassembled WGS sequence"/>
</dbReference>
<accession>A0A1B0DNF6</accession>
<evidence type="ECO:0000256" key="1">
    <source>
        <dbReference type="SAM" id="MobiDB-lite"/>
    </source>
</evidence>
<feature type="compositionally biased region" description="Polar residues" evidence="1">
    <location>
        <begin position="169"/>
        <end position="180"/>
    </location>
</feature>
<sequence>MDLVLEQRMELHSWDLPFRRLTMQNSDTLGSAKSDSEINHKNVYNILKSCQSDDMDTPVRRTYLETDFGDNFSGHDSPDEGLKMSNGLNGTSNGDFMYKTLSGSIIRSVHAPGKGKSINYKINTNISGPKPFNFSSAPMSPPSAGPKSPSTYPPPTSAAAWSQPKPPSTFETPKPSTFGSATLPRANVGPTAPGPNRGGAAGVTSAPKRGRGVLNKAVGPGGRIPQCGCCNSHIR</sequence>
<dbReference type="VEuPathDB" id="VectorBase:PPAPM1_004553"/>
<proteinExistence type="predicted"/>
<keyword evidence="3" id="KW-1185">Reference proteome</keyword>
<organism evidence="2 3">
    <name type="scientific">Phlebotomus papatasi</name>
    <name type="common">Sandfly</name>
    <dbReference type="NCBI Taxonomy" id="29031"/>
    <lineage>
        <taxon>Eukaryota</taxon>
        <taxon>Metazoa</taxon>
        <taxon>Ecdysozoa</taxon>
        <taxon>Arthropoda</taxon>
        <taxon>Hexapoda</taxon>
        <taxon>Insecta</taxon>
        <taxon>Pterygota</taxon>
        <taxon>Neoptera</taxon>
        <taxon>Endopterygota</taxon>
        <taxon>Diptera</taxon>
        <taxon>Nematocera</taxon>
        <taxon>Psychodoidea</taxon>
        <taxon>Psychodidae</taxon>
        <taxon>Phlebotomus</taxon>
        <taxon>Phlebotomus</taxon>
    </lineage>
</organism>
<name>A0A1B0DNF6_PHLPP</name>
<dbReference type="AlphaFoldDB" id="A0A1B0DNF6"/>
<evidence type="ECO:0000313" key="2">
    <source>
        <dbReference type="EnsemblMetazoa" id="PPAI010001-PA"/>
    </source>
</evidence>
<evidence type="ECO:0000313" key="3">
    <source>
        <dbReference type="Proteomes" id="UP000092462"/>
    </source>
</evidence>